<dbReference type="CDD" id="cd18997">
    <property type="entry name" value="LGIC_ECD_nAChR"/>
    <property type="match status" value="1"/>
</dbReference>
<feature type="transmembrane region" description="Helical" evidence="5">
    <location>
        <begin position="305"/>
        <end position="330"/>
    </location>
</feature>
<evidence type="ECO:0000256" key="1">
    <source>
        <dbReference type="ARBA" id="ARBA00004141"/>
    </source>
</evidence>
<dbReference type="Proteomes" id="UP001562425">
    <property type="component" value="Unassembled WGS sequence"/>
</dbReference>
<evidence type="ECO:0000256" key="5">
    <source>
        <dbReference type="SAM" id="Phobius"/>
    </source>
</evidence>
<dbReference type="InterPro" id="IPR036734">
    <property type="entry name" value="Neur_chan_lig-bd_sf"/>
</dbReference>
<feature type="transmembrane region" description="Helical" evidence="5">
    <location>
        <begin position="640"/>
        <end position="663"/>
    </location>
</feature>
<dbReference type="PANTHER" id="PTHR18945">
    <property type="entry name" value="NEUROTRANSMITTER GATED ION CHANNEL"/>
    <property type="match status" value="1"/>
</dbReference>
<keyword evidence="3 5" id="KW-1133">Transmembrane helix</keyword>
<dbReference type="InterPro" id="IPR038050">
    <property type="entry name" value="Neuro_actylchol_rec"/>
</dbReference>
<evidence type="ECO:0000256" key="4">
    <source>
        <dbReference type="ARBA" id="ARBA00023136"/>
    </source>
</evidence>
<keyword evidence="4 5" id="KW-0472">Membrane</keyword>
<sequence length="746" mass="84878">MGCGYRFTLLALCLVGLCVADDAPPVKASTATWADKLKKDLLLNYDRNLRPTQYYNVTNIEVNMEIRHVDIDEDNSIFTVSGWLKMNWQDLRLKWEPSDYGGLRSFYMPSYYLWDPEVNMHSITLETAGSRYAGISDVRVENSGMLHCTVRLSQKIFCEMNFQRWPFDTQFCNVLLGKPVSTHEDRALKLNGLGQDRKQFRPITDNPAWEVTDILVESYEDPMEEEGHNFEGLQYGLVIKRKVRIFYSTILTPAVIFILMTLTSFWLPPGANEKVLLNCVTATLLCIFLRYFTIHLPLLATRTPLVVLFFSHSLYLTAISLILSVVVINIAKSRHRTPIHPYLKSFIALPGVSILVWTGSTPKSVTDEEEWTDELKVGSTARESCSSADEASQGQGADVQHEWIQLTVALERIFFIAYVFIYSKWNDDKLKWNPDDYGKLNVIRTNPESVWRPDLVLYNNARPSDIEHYGMTNVLIYNTGEVLWVPPTDYHANCKLNLRFWPFDQQTCFVKIGSWTFDGYKLNISEYGKAKVDIDVDNNEWTVVDLATEIHTTVYECCPEPYADVRYNVAMQRQSSTHQSGRRSSSLVVQHAACACRYLWLFSNCGEKISPRRHNRTDRRRIPDLNIATQLPAMSGNTPLIVTFFSTTLYLVAFGTILSVIVLRMSRTKHADPVPHVFKKQLDGCLGSVLGVGSGSLSSIEDKEAAAGEIGDAKQRDWCRLAGSIDRLAFVVYLVIFIISAVYHSL</sequence>
<keyword evidence="6" id="KW-0732">Signal</keyword>
<dbReference type="EMBL" id="JBEHCU010005209">
    <property type="protein sequence ID" value="KAL1400550.1"/>
    <property type="molecule type" value="Genomic_DNA"/>
</dbReference>
<feature type="transmembrane region" description="Helical" evidence="5">
    <location>
        <begin position="245"/>
        <end position="268"/>
    </location>
</feature>
<dbReference type="AlphaFoldDB" id="A0ABD1DMU3"/>
<keyword evidence="9" id="KW-1185">Reference proteome</keyword>
<name>A0ABD1DMU3_CULPP</name>
<evidence type="ECO:0000256" key="3">
    <source>
        <dbReference type="ARBA" id="ARBA00022989"/>
    </source>
</evidence>
<feature type="signal peptide" evidence="6">
    <location>
        <begin position="1"/>
        <end position="20"/>
    </location>
</feature>
<evidence type="ECO:0000259" key="7">
    <source>
        <dbReference type="Pfam" id="PF02931"/>
    </source>
</evidence>
<dbReference type="SUPFAM" id="SSF90112">
    <property type="entry name" value="Neurotransmitter-gated ion-channel transmembrane pore"/>
    <property type="match status" value="2"/>
</dbReference>
<evidence type="ECO:0000256" key="2">
    <source>
        <dbReference type="ARBA" id="ARBA00022692"/>
    </source>
</evidence>
<comment type="subcellular location">
    <subcellularLocation>
        <location evidence="1">Membrane</location>
        <topology evidence="1">Multi-pass membrane protein</topology>
    </subcellularLocation>
</comment>
<feature type="transmembrane region" description="Helical" evidence="5">
    <location>
        <begin position="724"/>
        <end position="743"/>
    </location>
</feature>
<organism evidence="8 9">
    <name type="scientific">Culex pipiens pipiens</name>
    <name type="common">Northern house mosquito</name>
    <dbReference type="NCBI Taxonomy" id="38569"/>
    <lineage>
        <taxon>Eukaryota</taxon>
        <taxon>Metazoa</taxon>
        <taxon>Ecdysozoa</taxon>
        <taxon>Arthropoda</taxon>
        <taxon>Hexapoda</taxon>
        <taxon>Insecta</taxon>
        <taxon>Pterygota</taxon>
        <taxon>Neoptera</taxon>
        <taxon>Endopterygota</taxon>
        <taxon>Diptera</taxon>
        <taxon>Nematocera</taxon>
        <taxon>Culicoidea</taxon>
        <taxon>Culicidae</taxon>
        <taxon>Culicinae</taxon>
        <taxon>Culicini</taxon>
        <taxon>Culex</taxon>
        <taxon>Culex</taxon>
    </lineage>
</organism>
<dbReference type="GO" id="GO:0016020">
    <property type="term" value="C:membrane"/>
    <property type="evidence" value="ECO:0007669"/>
    <property type="project" value="UniProtKB-SubCell"/>
</dbReference>
<dbReference type="Pfam" id="PF02931">
    <property type="entry name" value="Neur_chan_LBD"/>
    <property type="match status" value="2"/>
</dbReference>
<proteinExistence type="predicted"/>
<dbReference type="Gene3D" id="2.70.170.10">
    <property type="entry name" value="Neurotransmitter-gated ion-channel ligand-binding domain"/>
    <property type="match status" value="2"/>
</dbReference>
<protein>
    <recommendedName>
        <fullName evidence="7">Neurotransmitter-gated ion-channel ligand-binding domain-containing protein</fullName>
    </recommendedName>
</protein>
<dbReference type="Gene3D" id="1.20.58.390">
    <property type="entry name" value="Neurotransmitter-gated ion-channel transmembrane domain"/>
    <property type="match status" value="2"/>
</dbReference>
<comment type="caution">
    <text evidence="8">The sequence shown here is derived from an EMBL/GenBank/DDBJ whole genome shotgun (WGS) entry which is preliminary data.</text>
</comment>
<gene>
    <name evidence="8" type="ORF">pipiens_007327</name>
</gene>
<evidence type="ECO:0000256" key="6">
    <source>
        <dbReference type="SAM" id="SignalP"/>
    </source>
</evidence>
<dbReference type="InterPro" id="IPR006202">
    <property type="entry name" value="Neur_chan_lig-bd"/>
</dbReference>
<dbReference type="InterPro" id="IPR036719">
    <property type="entry name" value="Neuro-gated_channel_TM_sf"/>
</dbReference>
<evidence type="ECO:0000313" key="9">
    <source>
        <dbReference type="Proteomes" id="UP001562425"/>
    </source>
</evidence>
<feature type="domain" description="Neurotransmitter-gated ion-channel ligand-binding" evidence="7">
    <location>
        <begin position="35"/>
        <end position="242"/>
    </location>
</feature>
<feature type="transmembrane region" description="Helical" evidence="5">
    <location>
        <begin position="275"/>
        <end position="293"/>
    </location>
</feature>
<dbReference type="CDD" id="cd18989">
    <property type="entry name" value="LGIC_ECD_cation"/>
    <property type="match status" value="1"/>
</dbReference>
<dbReference type="FunFam" id="2.70.170.10:FF:000028">
    <property type="entry name" value="AcetylCholine Receptor"/>
    <property type="match status" value="1"/>
</dbReference>
<dbReference type="PRINTS" id="PR00252">
    <property type="entry name" value="NRIONCHANNEL"/>
</dbReference>
<feature type="chain" id="PRO_5044766347" description="Neurotransmitter-gated ion-channel ligand-binding domain-containing protein" evidence="6">
    <location>
        <begin position="21"/>
        <end position="746"/>
    </location>
</feature>
<keyword evidence="2 5" id="KW-0812">Transmembrane</keyword>
<feature type="domain" description="Neurotransmitter-gated ion-channel ligand-binding" evidence="7">
    <location>
        <begin position="418"/>
        <end position="574"/>
    </location>
</feature>
<accession>A0ABD1DMU3</accession>
<dbReference type="InterPro" id="IPR006201">
    <property type="entry name" value="Neur_channel"/>
</dbReference>
<reference evidence="8 9" key="1">
    <citation type="submission" date="2024-05" db="EMBL/GenBank/DDBJ databases">
        <title>Culex pipiens pipiens assembly and annotation.</title>
        <authorList>
            <person name="Alout H."/>
            <person name="Durand T."/>
        </authorList>
    </citation>
    <scope>NUCLEOTIDE SEQUENCE [LARGE SCALE GENOMIC DNA]</scope>
    <source>
        <strain evidence="8">HA-2024</strain>
        <tissue evidence="8">Whole body</tissue>
    </source>
</reference>
<evidence type="ECO:0000313" key="8">
    <source>
        <dbReference type="EMBL" id="KAL1400550.1"/>
    </source>
</evidence>
<dbReference type="SUPFAM" id="SSF63712">
    <property type="entry name" value="Nicotinic receptor ligand binding domain-like"/>
    <property type="match status" value="2"/>
</dbReference>